<feature type="transmembrane region" description="Helical" evidence="1">
    <location>
        <begin position="364"/>
        <end position="384"/>
    </location>
</feature>
<feature type="transmembrane region" description="Helical" evidence="1">
    <location>
        <begin position="131"/>
        <end position="153"/>
    </location>
</feature>
<dbReference type="RefSeq" id="WP_311345060.1">
    <property type="nucleotide sequence ID" value="NZ_JAVREI010000005.1"/>
</dbReference>
<dbReference type="EMBL" id="JAVREI010000005">
    <property type="protein sequence ID" value="MDT0276246.1"/>
    <property type="molecule type" value="Genomic_DNA"/>
</dbReference>
<feature type="transmembrane region" description="Helical" evidence="1">
    <location>
        <begin position="26"/>
        <end position="47"/>
    </location>
</feature>
<gene>
    <name evidence="2" type="ORF">RM425_10080</name>
</gene>
<proteinExistence type="predicted"/>
<feature type="transmembrane region" description="Helical" evidence="1">
    <location>
        <begin position="100"/>
        <end position="119"/>
    </location>
</feature>
<evidence type="ECO:0000313" key="2">
    <source>
        <dbReference type="EMBL" id="MDT0276246.1"/>
    </source>
</evidence>
<reference evidence="3" key="1">
    <citation type="submission" date="2023-07" db="EMBL/GenBank/DDBJ databases">
        <title>30 novel species of actinomycetes from the DSMZ collection.</title>
        <authorList>
            <person name="Nouioui I."/>
        </authorList>
    </citation>
    <scope>NUCLEOTIDE SEQUENCE [LARGE SCALE GENOMIC DNA]</scope>
    <source>
        <strain evidence="3">DSM 46792</strain>
    </source>
</reference>
<sequence length="617" mass="65214">METISVRDTHAVAPSPVPASRTRGRWVLLAAFSLIALQLGLRGWVVLRRNYYADDLRLLQLAEQYPLFSPDYLLYDFDGHLMPGGFLVAGLVQRAAPLEWWPAAVSLIVLQALASLALLRLLRVLLGSRPVLLVPLAFGLFTPLALGSLTWWAAALNSLPLQIALAWCVADAVQLARTGRRRHALSGTAALAFGLAFYIKAVLLPPIAFVFVVVVLLRDGVRSPILAALRRAWTLWFGMVVVLGIWALTYVSTRESDPVNDGSTSDVILTITTGYKALAPSVLGGPFEWSIRMGGAPLAQLPTWSVIAGGVVLSLACLWTSVRLRGAPTVWALVVGAAGAGLLMAALGRSGAGWGDILPLAYRYFPAESVLLPAAGALLLTLPTRSLWLRSRDDRARPGRVRPRVLVPLVAVLTAGFVVTAVLSTISHSRAWEDDPAAAYLDAARASLAAAGPTPLLDQPVPSFVLWASAAPVNQASRVFGPVADRPEFATSTSELLVLDEAGQLRPAQVVPGPLVVDGPVPGCGWAVAAEGGTSVDLQGPLPEGEWTAQLDYVADRDGTIEVVLGTGEAVRAPVSAGRNTVWIRLSGEGSALLVTPQTPELGLCVEGGLVGAVAVR</sequence>
<keyword evidence="1" id="KW-0472">Membrane</keyword>
<feature type="transmembrane region" description="Helical" evidence="1">
    <location>
        <begin position="329"/>
        <end position="352"/>
    </location>
</feature>
<accession>A0ABU2K7S7</accession>
<keyword evidence="1" id="KW-0812">Transmembrane</keyword>
<keyword evidence="1" id="KW-1133">Transmembrane helix</keyword>
<feature type="transmembrane region" description="Helical" evidence="1">
    <location>
        <begin position="233"/>
        <end position="251"/>
    </location>
</feature>
<feature type="transmembrane region" description="Helical" evidence="1">
    <location>
        <begin position="405"/>
        <end position="426"/>
    </location>
</feature>
<organism evidence="2 3">
    <name type="scientific">Blastococcus goldschmidtiae</name>
    <dbReference type="NCBI Taxonomy" id="3075546"/>
    <lineage>
        <taxon>Bacteria</taxon>
        <taxon>Bacillati</taxon>
        <taxon>Actinomycetota</taxon>
        <taxon>Actinomycetes</taxon>
        <taxon>Geodermatophilales</taxon>
        <taxon>Geodermatophilaceae</taxon>
        <taxon>Blastococcus</taxon>
    </lineage>
</organism>
<comment type="caution">
    <text evidence="2">The sequence shown here is derived from an EMBL/GenBank/DDBJ whole genome shotgun (WGS) entry which is preliminary data.</text>
</comment>
<protein>
    <recommendedName>
        <fullName evidence="4">4-amino-4-deoxy-L-arabinose transferase</fullName>
    </recommendedName>
</protein>
<evidence type="ECO:0000256" key="1">
    <source>
        <dbReference type="SAM" id="Phobius"/>
    </source>
</evidence>
<feature type="transmembrane region" description="Helical" evidence="1">
    <location>
        <begin position="303"/>
        <end position="322"/>
    </location>
</feature>
<feature type="transmembrane region" description="Helical" evidence="1">
    <location>
        <begin position="205"/>
        <end position="221"/>
    </location>
</feature>
<evidence type="ECO:0000313" key="3">
    <source>
        <dbReference type="Proteomes" id="UP001183222"/>
    </source>
</evidence>
<name>A0ABU2K7S7_9ACTN</name>
<keyword evidence="3" id="KW-1185">Reference proteome</keyword>
<dbReference type="Proteomes" id="UP001183222">
    <property type="component" value="Unassembled WGS sequence"/>
</dbReference>
<evidence type="ECO:0008006" key="4">
    <source>
        <dbReference type="Google" id="ProtNLM"/>
    </source>
</evidence>